<evidence type="ECO:0000313" key="2">
    <source>
        <dbReference type="Proteomes" id="UP000267606"/>
    </source>
</evidence>
<dbReference type="EMBL" id="UZAJ01041467">
    <property type="protein sequence ID" value="VDP19947.1"/>
    <property type="molecule type" value="Genomic_DNA"/>
</dbReference>
<dbReference type="AlphaFoldDB" id="A0A183I5I7"/>
<reference evidence="3" key="1">
    <citation type="submission" date="2016-06" db="UniProtKB">
        <authorList>
            <consortium name="WormBaseParasite"/>
        </authorList>
    </citation>
    <scope>IDENTIFICATION</scope>
</reference>
<dbReference type="STRING" id="387005.A0A183I5I7"/>
<gene>
    <name evidence="1" type="ORF">OFLC_LOCUS14999</name>
</gene>
<organism evidence="3">
    <name type="scientific">Onchocerca flexuosa</name>
    <dbReference type="NCBI Taxonomy" id="387005"/>
    <lineage>
        <taxon>Eukaryota</taxon>
        <taxon>Metazoa</taxon>
        <taxon>Ecdysozoa</taxon>
        <taxon>Nematoda</taxon>
        <taxon>Chromadorea</taxon>
        <taxon>Rhabditida</taxon>
        <taxon>Spirurina</taxon>
        <taxon>Spiruromorpha</taxon>
        <taxon>Filarioidea</taxon>
        <taxon>Onchocercidae</taxon>
        <taxon>Onchocerca</taxon>
    </lineage>
</organism>
<dbReference type="Proteomes" id="UP000267606">
    <property type="component" value="Unassembled WGS sequence"/>
</dbReference>
<proteinExistence type="predicted"/>
<keyword evidence="2" id="KW-1185">Reference proteome</keyword>
<sequence>MSARNSSSVVNGNINIETPLKFGLSSSTLAPSFSFGKAPEINSLPTVNEEQPTVLSSHPPNATLAFGVSSGSSDTAASIIPSLTHSSFSFPTLTMTTSSATTVPSPGNTFSIPISTSVNPFTFGSSSTTTADGIKAPTASLFSFGSAAPFPAVTTNASAVTTATPLPSFGTTLPDFSASKTPLFGSSGGSQQMPVAPKPFEPPASLTSPPSTFNFGATASNGATGFVFGSTAPPTNFTFGAQQPMNNAVSTTFNFTPASSAPPFGNVPGSAPTPNFFSVGSTSSTTARKMLKARRMRK</sequence>
<evidence type="ECO:0000313" key="1">
    <source>
        <dbReference type="EMBL" id="VDP19947.1"/>
    </source>
</evidence>
<accession>A0A183I5I7</accession>
<protein>
    <submittedName>
        <fullName evidence="3">Ovule protein</fullName>
    </submittedName>
</protein>
<evidence type="ECO:0000313" key="3">
    <source>
        <dbReference type="WBParaSite" id="OFLC_0001501001-mRNA-1"/>
    </source>
</evidence>
<dbReference type="WBParaSite" id="OFLC_0001501001-mRNA-1">
    <property type="protein sequence ID" value="OFLC_0001501001-mRNA-1"/>
    <property type="gene ID" value="OFLC_0001501001"/>
</dbReference>
<name>A0A183I5I7_9BILA</name>
<reference evidence="1 2" key="2">
    <citation type="submission" date="2018-11" db="EMBL/GenBank/DDBJ databases">
        <authorList>
            <consortium name="Pathogen Informatics"/>
        </authorList>
    </citation>
    <scope>NUCLEOTIDE SEQUENCE [LARGE SCALE GENOMIC DNA]</scope>
</reference>